<dbReference type="PATRIC" id="fig|999552.6.peg.1907"/>
<dbReference type="SUPFAM" id="SSF52402">
    <property type="entry name" value="Adenine nucleotide alpha hydrolases-like"/>
    <property type="match status" value="1"/>
</dbReference>
<dbReference type="STRING" id="999552.METH_09535"/>
<feature type="domain" description="UspA" evidence="2">
    <location>
        <begin position="1"/>
        <end position="175"/>
    </location>
</feature>
<dbReference type="KEGG" id="lmd:METH_09535"/>
<dbReference type="OrthoDB" id="5564966at2"/>
<organism evidence="3 4">
    <name type="scientific">Leisingera methylohalidivorans DSM 14336</name>
    <dbReference type="NCBI Taxonomy" id="999552"/>
    <lineage>
        <taxon>Bacteria</taxon>
        <taxon>Pseudomonadati</taxon>
        <taxon>Pseudomonadota</taxon>
        <taxon>Alphaproteobacteria</taxon>
        <taxon>Rhodobacterales</taxon>
        <taxon>Roseobacteraceae</taxon>
        <taxon>Leisingera</taxon>
    </lineage>
</organism>
<keyword evidence="4" id="KW-1185">Reference proteome</keyword>
<dbReference type="Pfam" id="PF00582">
    <property type="entry name" value="Usp"/>
    <property type="match status" value="1"/>
</dbReference>
<evidence type="ECO:0000313" key="3">
    <source>
        <dbReference type="EMBL" id="AHD00888.1"/>
    </source>
</evidence>
<sequence length="175" mass="18422">MITNILVATDGSDTAGRAVDLAAEIASKLGVPLTVGHVLQHGARAEELNRMAEAEHLVRHTATEARLNIANIPSNMDALFTGTLSGADKERAIAVMGEEIVACAAHRATDKGAKDVSTRVVNGDYDKGILEMAKDAGADTIVIGHRGLGRLQQIFQGSVSQKVNQQAESTVVTVR</sequence>
<dbReference type="Gene3D" id="3.40.50.620">
    <property type="entry name" value="HUPs"/>
    <property type="match status" value="1"/>
</dbReference>
<dbReference type="PANTHER" id="PTHR46268:SF6">
    <property type="entry name" value="UNIVERSAL STRESS PROTEIN UP12"/>
    <property type="match status" value="1"/>
</dbReference>
<gene>
    <name evidence="3" type="ORF">METH_09535</name>
</gene>
<evidence type="ECO:0000256" key="1">
    <source>
        <dbReference type="ARBA" id="ARBA00008791"/>
    </source>
</evidence>
<dbReference type="AlphaFoldDB" id="V9VSA0"/>
<dbReference type="EMBL" id="CP006773">
    <property type="protein sequence ID" value="AHD00888.1"/>
    <property type="molecule type" value="Genomic_DNA"/>
</dbReference>
<name>V9VSA0_9RHOB</name>
<dbReference type="InterPro" id="IPR014729">
    <property type="entry name" value="Rossmann-like_a/b/a_fold"/>
</dbReference>
<dbReference type="HOGENOM" id="CLU_049301_16_2_5"/>
<dbReference type="RefSeq" id="WP_024090159.1">
    <property type="nucleotide sequence ID" value="NC_023135.1"/>
</dbReference>
<dbReference type="CDD" id="cd00293">
    <property type="entry name" value="USP-like"/>
    <property type="match status" value="1"/>
</dbReference>
<evidence type="ECO:0000313" key="4">
    <source>
        <dbReference type="Proteomes" id="UP000018780"/>
    </source>
</evidence>
<reference evidence="3 4" key="1">
    <citation type="submission" date="2013-09" db="EMBL/GenBank/DDBJ databases">
        <authorList>
            <consortium name="DOE Joint Genome Institute"/>
            <person name="Klenk H.-P."/>
            <person name="Huntemann M."/>
            <person name="Han J."/>
            <person name="Chen A."/>
            <person name="Kyrpides N."/>
            <person name="Mavromatis K."/>
            <person name="Markowitz V."/>
            <person name="Palaniappan K."/>
            <person name="Ivanova N."/>
            <person name="Schaumberg A."/>
            <person name="Pati A."/>
            <person name="Liolios K."/>
            <person name="Nordberg H.P."/>
            <person name="Cantor M.N."/>
            <person name="Hua S.X."/>
            <person name="Woyke T."/>
        </authorList>
    </citation>
    <scope>NUCLEOTIDE SEQUENCE [LARGE SCALE GENOMIC DNA]</scope>
    <source>
        <strain evidence="3 4">DSM 14336</strain>
    </source>
</reference>
<dbReference type="InterPro" id="IPR006016">
    <property type="entry name" value="UspA"/>
</dbReference>
<proteinExistence type="inferred from homology"/>
<accession>V9VSA0</accession>
<dbReference type="InterPro" id="IPR006015">
    <property type="entry name" value="Universal_stress_UspA"/>
</dbReference>
<comment type="similarity">
    <text evidence="1">Belongs to the universal stress protein A family.</text>
</comment>
<dbReference type="Proteomes" id="UP000018780">
    <property type="component" value="Chromosome"/>
</dbReference>
<protein>
    <recommendedName>
        <fullName evidence="2">UspA domain-containing protein</fullName>
    </recommendedName>
</protein>
<dbReference type="PRINTS" id="PR01438">
    <property type="entry name" value="UNVRSLSTRESS"/>
</dbReference>
<dbReference type="PANTHER" id="PTHR46268">
    <property type="entry name" value="STRESS RESPONSE PROTEIN NHAX"/>
    <property type="match status" value="1"/>
</dbReference>
<evidence type="ECO:0000259" key="2">
    <source>
        <dbReference type="Pfam" id="PF00582"/>
    </source>
</evidence>